<accession>A0A067SWJ1</accession>
<dbReference type="STRING" id="685588.A0A067SWJ1"/>
<dbReference type="HOGENOM" id="CLU_018544_12_4_1"/>
<dbReference type="OrthoDB" id="2269034at2759"/>
<protein>
    <submittedName>
        <fullName evidence="1">Uncharacterized protein</fullName>
    </submittedName>
</protein>
<sequence>MSVDTIPAELLAEIFRASLDDVPISPHTAPLLVTRVSKKWRQVALSDSFLWACLSISITPTDCSSILALWLACSASQPLSITLHIDPFAHLAPKTRDIAHTVFQLLAGASDRWHRLSVVLPGSHQLFASLCSAATHAPNLHSLSLKLGNWSAEEAWDLNALLQRAPAVRALTWSNRCSWGTWDSPFDSGVEHLTVSWANLTHILLDTWITLKSTLYILRQCTSVVSLDLRHFSSGHELLEADDPSRGDIIHLPHLQSLSIYQLKLDNGPAALFDRLLCPALHAFNFTCGFVERVSWPQAAFHSFLTRSVCTLRSLMLEFTGISEDQLIQCLTHSSASLERLEVYDARGDICVGDAFLDMLRVQTDADAPVNSFCPNLHTLILHRVVSCTDGALASALKLRLAPQQSSVRLCNVDILFSKRFHKSNTLDMHYLQSISEG</sequence>
<dbReference type="InterPro" id="IPR032675">
    <property type="entry name" value="LRR_dom_sf"/>
</dbReference>
<gene>
    <name evidence="1" type="ORF">GALMADRAFT_140797</name>
</gene>
<dbReference type="SUPFAM" id="SSF52047">
    <property type="entry name" value="RNI-like"/>
    <property type="match status" value="1"/>
</dbReference>
<dbReference type="Proteomes" id="UP000027222">
    <property type="component" value="Unassembled WGS sequence"/>
</dbReference>
<dbReference type="Gene3D" id="3.80.10.10">
    <property type="entry name" value="Ribonuclease Inhibitor"/>
    <property type="match status" value="1"/>
</dbReference>
<reference evidence="2" key="1">
    <citation type="journal article" date="2014" name="Proc. Natl. Acad. Sci. U.S.A.">
        <title>Extensive sampling of basidiomycete genomes demonstrates inadequacy of the white-rot/brown-rot paradigm for wood decay fungi.</title>
        <authorList>
            <person name="Riley R."/>
            <person name="Salamov A.A."/>
            <person name="Brown D.W."/>
            <person name="Nagy L.G."/>
            <person name="Floudas D."/>
            <person name="Held B.W."/>
            <person name="Levasseur A."/>
            <person name="Lombard V."/>
            <person name="Morin E."/>
            <person name="Otillar R."/>
            <person name="Lindquist E.A."/>
            <person name="Sun H."/>
            <person name="LaButti K.M."/>
            <person name="Schmutz J."/>
            <person name="Jabbour D."/>
            <person name="Luo H."/>
            <person name="Baker S.E."/>
            <person name="Pisabarro A.G."/>
            <person name="Walton J.D."/>
            <person name="Blanchette R.A."/>
            <person name="Henrissat B."/>
            <person name="Martin F."/>
            <person name="Cullen D."/>
            <person name="Hibbett D.S."/>
            <person name="Grigoriev I.V."/>
        </authorList>
    </citation>
    <scope>NUCLEOTIDE SEQUENCE [LARGE SCALE GENOMIC DNA]</scope>
    <source>
        <strain evidence="2">CBS 339.88</strain>
    </source>
</reference>
<keyword evidence="2" id="KW-1185">Reference proteome</keyword>
<evidence type="ECO:0000313" key="1">
    <source>
        <dbReference type="EMBL" id="KDR75271.1"/>
    </source>
</evidence>
<dbReference type="AlphaFoldDB" id="A0A067SWJ1"/>
<dbReference type="EMBL" id="KL142381">
    <property type="protein sequence ID" value="KDR75271.1"/>
    <property type="molecule type" value="Genomic_DNA"/>
</dbReference>
<name>A0A067SWJ1_GALM3</name>
<evidence type="ECO:0000313" key="2">
    <source>
        <dbReference type="Proteomes" id="UP000027222"/>
    </source>
</evidence>
<proteinExistence type="predicted"/>
<dbReference type="Gene3D" id="1.20.1280.50">
    <property type="match status" value="1"/>
</dbReference>
<organism evidence="1 2">
    <name type="scientific">Galerina marginata (strain CBS 339.88)</name>
    <dbReference type="NCBI Taxonomy" id="685588"/>
    <lineage>
        <taxon>Eukaryota</taxon>
        <taxon>Fungi</taxon>
        <taxon>Dikarya</taxon>
        <taxon>Basidiomycota</taxon>
        <taxon>Agaricomycotina</taxon>
        <taxon>Agaricomycetes</taxon>
        <taxon>Agaricomycetidae</taxon>
        <taxon>Agaricales</taxon>
        <taxon>Agaricineae</taxon>
        <taxon>Strophariaceae</taxon>
        <taxon>Galerina</taxon>
    </lineage>
</organism>